<comment type="catalytic activity">
    <reaction evidence="15 17">
        <text>Couples ATP hydrolysis with the unwinding of duplex DNA by translocating in the 3'-5' direction.</text>
        <dbReference type="EC" id="5.6.2.4"/>
    </reaction>
</comment>
<dbReference type="Pfam" id="PF16124">
    <property type="entry name" value="RecQ_Zn_bind"/>
    <property type="match status" value="1"/>
</dbReference>
<keyword evidence="13" id="KW-0413">Isomerase</keyword>
<evidence type="ECO:0000256" key="8">
    <source>
        <dbReference type="ARBA" id="ARBA00022801"/>
    </source>
</evidence>
<comment type="similarity">
    <text evidence="5 17">Belongs to the helicase family. RecQ subfamily.</text>
</comment>
<dbReference type="SMART" id="SM00487">
    <property type="entry name" value="DEXDc"/>
    <property type="match status" value="1"/>
</dbReference>
<keyword evidence="7 17" id="KW-0547">Nucleotide-binding</keyword>
<dbReference type="GO" id="GO:0046872">
    <property type="term" value="F:metal ion binding"/>
    <property type="evidence" value="ECO:0007669"/>
    <property type="project" value="UniProtKB-KW"/>
</dbReference>
<dbReference type="Gene3D" id="1.10.10.10">
    <property type="entry name" value="Winged helix-like DNA-binding domain superfamily/Winged helix DNA-binding domain"/>
    <property type="match status" value="1"/>
</dbReference>
<dbReference type="GO" id="GO:0005634">
    <property type="term" value="C:nucleus"/>
    <property type="evidence" value="ECO:0007669"/>
    <property type="project" value="UniProtKB-SubCell"/>
</dbReference>
<keyword evidence="11 17" id="KW-0067">ATP-binding</keyword>
<sequence>MLKLEDWETRRFPWSERLAAVLRDRFGIDSGFRPLQLSAINASMSGHDVMLVMPTGGGKSLCFQLPALVSDGVTLVVTPLVSLMEDQVTALRRRGVPAEMLSATTTRQDASRILADMISERAEMRLLYVTPEKMAKSKRFMTKLQAMHKAKRFARLAIDEVHCCSQWGHDFRPDYKFLGIMKGMFPGVPIMGLTATSTADVTRDVKKMLHIPEAIVFKATFNRPNLFYSVRPKPATGEGCVEELVRLIGTVYRGKSGIVYTTTIKDTEELAERLCKAGITAAPYHARLEAPHRSRIHQRWLADKVRVVVATIAFGMGIDKPDVRFVIHHSLSKSLENYYQESGRAGRDGQPADCLIMYRLQDVFSLSTMVFTDAATGLDNLYTMVRYCLSTSRCRRQLIAEHFEEQWTQADCAQRCDSCQRPVSAERRDITRHARALQSLLSRAAASDTRLTAIKLVDAWLGSGPAQLRLSAAEVPAITRPRAEAVLAHLLTESYIKEDFHFTPYKTISYLVAGPNEGNYPVTMEVAGSTSTSSAGADSRSPVKRPTAAAGKVTDSADKTPPKRPAVSGEKAVSDKSRRRSKLSVSAKASRRTESEGSASAVTGVKRSKSSPSDEVAAKRRKTLLAALAARGVQSAGDDVTNCGDTADLELPRNSSATEDELRGILLIGDPRIISLPESRVLIATIRSYFDDLLGLGHRNKQWSIEL</sequence>
<dbReference type="PROSITE" id="PS51192">
    <property type="entry name" value="HELICASE_ATP_BIND_1"/>
    <property type="match status" value="1"/>
</dbReference>
<feature type="region of interest" description="Disordered" evidence="18">
    <location>
        <begin position="529"/>
        <end position="617"/>
    </location>
</feature>
<feature type="domain" description="Helicase C-terminal" evidence="20">
    <location>
        <begin position="243"/>
        <end position="389"/>
    </location>
</feature>
<proteinExistence type="inferred from homology"/>
<dbReference type="InterPro" id="IPR036388">
    <property type="entry name" value="WH-like_DNA-bd_sf"/>
</dbReference>
<dbReference type="GO" id="GO:0003677">
    <property type="term" value="F:DNA binding"/>
    <property type="evidence" value="ECO:0007669"/>
    <property type="project" value="UniProtKB-KW"/>
</dbReference>
<keyword evidence="22" id="KW-1185">Reference proteome</keyword>
<gene>
    <name evidence="21" type="primary">Recql</name>
    <name evidence="21" type="ORF">FJT64_005163</name>
</gene>
<dbReference type="GO" id="GO:0016787">
    <property type="term" value="F:hydrolase activity"/>
    <property type="evidence" value="ECO:0007669"/>
    <property type="project" value="UniProtKB-KW"/>
</dbReference>
<dbReference type="CDD" id="cd18015">
    <property type="entry name" value="DEXHc_RecQ1"/>
    <property type="match status" value="1"/>
</dbReference>
<comment type="cofactor">
    <cofactor evidence="3">
        <name>Zn(2+)</name>
        <dbReference type="ChEBI" id="CHEBI:29105"/>
    </cofactor>
</comment>
<dbReference type="InterPro" id="IPR011545">
    <property type="entry name" value="DEAD/DEAH_box_helicase_dom"/>
</dbReference>
<dbReference type="FunFam" id="3.40.50.300:FF:000596">
    <property type="entry name" value="ATP-dependent DNA helicase"/>
    <property type="match status" value="1"/>
</dbReference>
<dbReference type="GO" id="GO:0043138">
    <property type="term" value="F:3'-5' DNA helicase activity"/>
    <property type="evidence" value="ECO:0007669"/>
    <property type="project" value="UniProtKB-EC"/>
</dbReference>
<dbReference type="CDD" id="cd18794">
    <property type="entry name" value="SF2_C_RecQ"/>
    <property type="match status" value="1"/>
</dbReference>
<keyword evidence="9 17" id="KW-0347">Helicase</keyword>
<evidence type="ECO:0000256" key="7">
    <source>
        <dbReference type="ARBA" id="ARBA00022741"/>
    </source>
</evidence>
<evidence type="ECO:0000256" key="18">
    <source>
        <dbReference type="SAM" id="MobiDB-lite"/>
    </source>
</evidence>
<dbReference type="AlphaFoldDB" id="A0A6A4VUN9"/>
<evidence type="ECO:0000256" key="11">
    <source>
        <dbReference type="ARBA" id="ARBA00022840"/>
    </source>
</evidence>
<evidence type="ECO:0000256" key="1">
    <source>
        <dbReference type="ARBA" id="ARBA00001936"/>
    </source>
</evidence>
<evidence type="ECO:0000256" key="13">
    <source>
        <dbReference type="ARBA" id="ARBA00023235"/>
    </source>
</evidence>
<evidence type="ECO:0000313" key="22">
    <source>
        <dbReference type="Proteomes" id="UP000440578"/>
    </source>
</evidence>
<evidence type="ECO:0000256" key="17">
    <source>
        <dbReference type="RuleBase" id="RU364117"/>
    </source>
</evidence>
<keyword evidence="14 17" id="KW-0539">Nucleus</keyword>
<keyword evidence="10" id="KW-0862">Zinc</keyword>
<keyword evidence="12" id="KW-0238">DNA-binding</keyword>
<dbReference type="InterPro" id="IPR032284">
    <property type="entry name" value="RecQ_Zn-bd"/>
</dbReference>
<dbReference type="GO" id="GO:0005737">
    <property type="term" value="C:cytoplasm"/>
    <property type="evidence" value="ECO:0007669"/>
    <property type="project" value="TreeGrafter"/>
</dbReference>
<dbReference type="Gene3D" id="3.40.50.300">
    <property type="entry name" value="P-loop containing nucleotide triphosphate hydrolases"/>
    <property type="match status" value="2"/>
</dbReference>
<evidence type="ECO:0000256" key="2">
    <source>
        <dbReference type="ARBA" id="ARBA00001946"/>
    </source>
</evidence>
<dbReference type="GO" id="GO:0005524">
    <property type="term" value="F:ATP binding"/>
    <property type="evidence" value="ECO:0007669"/>
    <property type="project" value="UniProtKB-KW"/>
</dbReference>
<evidence type="ECO:0000256" key="4">
    <source>
        <dbReference type="ARBA" id="ARBA00004123"/>
    </source>
</evidence>
<dbReference type="PANTHER" id="PTHR13710:SF105">
    <property type="entry name" value="ATP-DEPENDENT DNA HELICASE Q1"/>
    <property type="match status" value="1"/>
</dbReference>
<evidence type="ECO:0000256" key="6">
    <source>
        <dbReference type="ARBA" id="ARBA00022723"/>
    </source>
</evidence>
<dbReference type="Proteomes" id="UP000440578">
    <property type="component" value="Unassembled WGS sequence"/>
</dbReference>
<dbReference type="EMBL" id="VIIS01001494">
    <property type="protein sequence ID" value="KAF0297373.1"/>
    <property type="molecule type" value="Genomic_DNA"/>
</dbReference>
<dbReference type="FunFam" id="3.40.50.300:FF:000752">
    <property type="entry name" value="ATP-dependent DNA helicase"/>
    <property type="match status" value="1"/>
</dbReference>
<evidence type="ECO:0000256" key="3">
    <source>
        <dbReference type="ARBA" id="ARBA00001947"/>
    </source>
</evidence>
<dbReference type="InterPro" id="IPR027417">
    <property type="entry name" value="P-loop_NTPase"/>
</dbReference>
<comment type="subcellular location">
    <subcellularLocation>
        <location evidence="4 17">Nucleus</location>
    </subcellularLocation>
</comment>
<comment type="catalytic activity">
    <reaction evidence="16">
        <text>ATP + H2O = ADP + phosphate + H(+)</text>
        <dbReference type="Rhea" id="RHEA:13065"/>
        <dbReference type="ChEBI" id="CHEBI:15377"/>
        <dbReference type="ChEBI" id="CHEBI:15378"/>
        <dbReference type="ChEBI" id="CHEBI:30616"/>
        <dbReference type="ChEBI" id="CHEBI:43474"/>
        <dbReference type="ChEBI" id="CHEBI:456216"/>
    </reaction>
    <physiologicalReaction direction="left-to-right" evidence="16">
        <dbReference type="Rhea" id="RHEA:13066"/>
    </physiologicalReaction>
</comment>
<dbReference type="NCBIfam" id="TIGR00614">
    <property type="entry name" value="recQ_fam"/>
    <property type="match status" value="1"/>
</dbReference>
<feature type="domain" description="Helicase ATP-binding" evidence="19">
    <location>
        <begin position="40"/>
        <end position="215"/>
    </location>
</feature>
<evidence type="ECO:0000313" key="21">
    <source>
        <dbReference type="EMBL" id="KAF0297373.1"/>
    </source>
</evidence>
<reference evidence="21 22" key="1">
    <citation type="submission" date="2019-07" db="EMBL/GenBank/DDBJ databases">
        <title>Draft genome assembly of a fouling barnacle, Amphibalanus amphitrite (Darwin, 1854): The first reference genome for Thecostraca.</title>
        <authorList>
            <person name="Kim W."/>
        </authorList>
    </citation>
    <scope>NUCLEOTIDE SEQUENCE [LARGE SCALE GENOMIC DNA]</scope>
    <source>
        <strain evidence="21">SNU_AA5</strain>
        <tissue evidence="21">Soma without cirri and trophi</tissue>
    </source>
</reference>
<comment type="cofactor">
    <cofactor evidence="1">
        <name>Mn(2+)</name>
        <dbReference type="ChEBI" id="CHEBI:29035"/>
    </cofactor>
</comment>
<dbReference type="Pfam" id="PF00271">
    <property type="entry name" value="Helicase_C"/>
    <property type="match status" value="1"/>
</dbReference>
<name>A0A6A4VUN9_AMPAM</name>
<evidence type="ECO:0000259" key="20">
    <source>
        <dbReference type="PROSITE" id="PS51194"/>
    </source>
</evidence>
<evidence type="ECO:0000256" key="10">
    <source>
        <dbReference type="ARBA" id="ARBA00022833"/>
    </source>
</evidence>
<dbReference type="GO" id="GO:0005694">
    <property type="term" value="C:chromosome"/>
    <property type="evidence" value="ECO:0007669"/>
    <property type="project" value="TreeGrafter"/>
</dbReference>
<evidence type="ECO:0000256" key="12">
    <source>
        <dbReference type="ARBA" id="ARBA00023125"/>
    </source>
</evidence>
<dbReference type="Pfam" id="PF00270">
    <property type="entry name" value="DEAD"/>
    <property type="match status" value="1"/>
</dbReference>
<dbReference type="GO" id="GO:0000724">
    <property type="term" value="P:double-strand break repair via homologous recombination"/>
    <property type="evidence" value="ECO:0007669"/>
    <property type="project" value="TreeGrafter"/>
</dbReference>
<evidence type="ECO:0000256" key="9">
    <source>
        <dbReference type="ARBA" id="ARBA00022806"/>
    </source>
</evidence>
<evidence type="ECO:0000256" key="15">
    <source>
        <dbReference type="ARBA" id="ARBA00034617"/>
    </source>
</evidence>
<dbReference type="SUPFAM" id="SSF52540">
    <property type="entry name" value="P-loop containing nucleoside triphosphate hydrolases"/>
    <property type="match status" value="1"/>
</dbReference>
<dbReference type="SMART" id="SM00490">
    <property type="entry name" value="HELICc"/>
    <property type="match status" value="1"/>
</dbReference>
<dbReference type="PANTHER" id="PTHR13710">
    <property type="entry name" value="DNA HELICASE RECQ FAMILY MEMBER"/>
    <property type="match status" value="1"/>
</dbReference>
<keyword evidence="8 17" id="KW-0378">Hydrolase</keyword>
<dbReference type="OrthoDB" id="10261556at2759"/>
<protein>
    <recommendedName>
        <fullName evidence="17">ATP-dependent DNA helicase</fullName>
        <ecNumber evidence="17">5.6.2.4</ecNumber>
    </recommendedName>
</protein>
<feature type="compositionally biased region" description="Low complexity" evidence="18">
    <location>
        <begin position="529"/>
        <end position="540"/>
    </location>
</feature>
<organism evidence="21 22">
    <name type="scientific">Amphibalanus amphitrite</name>
    <name type="common">Striped barnacle</name>
    <name type="synonym">Balanus amphitrite</name>
    <dbReference type="NCBI Taxonomy" id="1232801"/>
    <lineage>
        <taxon>Eukaryota</taxon>
        <taxon>Metazoa</taxon>
        <taxon>Ecdysozoa</taxon>
        <taxon>Arthropoda</taxon>
        <taxon>Crustacea</taxon>
        <taxon>Multicrustacea</taxon>
        <taxon>Cirripedia</taxon>
        <taxon>Thoracica</taxon>
        <taxon>Thoracicalcarea</taxon>
        <taxon>Balanomorpha</taxon>
        <taxon>Balanoidea</taxon>
        <taxon>Balanidae</taxon>
        <taxon>Amphibalaninae</taxon>
        <taxon>Amphibalanus</taxon>
    </lineage>
</organism>
<evidence type="ECO:0000256" key="16">
    <source>
        <dbReference type="ARBA" id="ARBA00048778"/>
    </source>
</evidence>
<dbReference type="GO" id="GO:0009378">
    <property type="term" value="F:four-way junction helicase activity"/>
    <property type="evidence" value="ECO:0007669"/>
    <property type="project" value="TreeGrafter"/>
</dbReference>
<dbReference type="PROSITE" id="PS51194">
    <property type="entry name" value="HELICASE_CTER"/>
    <property type="match status" value="1"/>
</dbReference>
<dbReference type="InterPro" id="IPR004589">
    <property type="entry name" value="DNA_helicase_ATP-dep_RecQ"/>
</dbReference>
<dbReference type="EC" id="5.6.2.4" evidence="17"/>
<keyword evidence="6" id="KW-0479">Metal-binding</keyword>
<dbReference type="InterPro" id="IPR014001">
    <property type="entry name" value="Helicase_ATP-bd"/>
</dbReference>
<comment type="caution">
    <text evidence="21">The sequence shown here is derived from an EMBL/GenBank/DDBJ whole genome shotgun (WGS) entry which is preliminary data.</text>
</comment>
<comment type="cofactor">
    <cofactor evidence="2">
        <name>Mg(2+)</name>
        <dbReference type="ChEBI" id="CHEBI:18420"/>
    </cofactor>
</comment>
<evidence type="ECO:0000256" key="5">
    <source>
        <dbReference type="ARBA" id="ARBA00005446"/>
    </source>
</evidence>
<evidence type="ECO:0000259" key="19">
    <source>
        <dbReference type="PROSITE" id="PS51192"/>
    </source>
</evidence>
<dbReference type="InterPro" id="IPR001650">
    <property type="entry name" value="Helicase_C-like"/>
</dbReference>
<accession>A0A6A4VUN9</accession>
<evidence type="ECO:0000256" key="14">
    <source>
        <dbReference type="ARBA" id="ARBA00023242"/>
    </source>
</evidence>